<proteinExistence type="predicted"/>
<gene>
    <name evidence="1" type="ORF">AMD01_16095</name>
</gene>
<dbReference type="SUPFAM" id="SSF140376">
    <property type="entry name" value="ChaB-like"/>
    <property type="match status" value="1"/>
</dbReference>
<dbReference type="InterPro" id="IPR009317">
    <property type="entry name" value="ChaB"/>
</dbReference>
<sequence>MSYTSLKHLPKSVTDHLPHHAQEIYKKAFNSATKEYDEDETAHQVAWSAVEQTYYKNEDGKWVEK</sequence>
<dbReference type="PATRIC" id="fig|284581.3.peg.1230"/>
<dbReference type="STRING" id="284581.AMD01_16095"/>
<dbReference type="InterPro" id="IPR037205">
    <property type="entry name" value="ChaB_sf"/>
</dbReference>
<evidence type="ECO:0000313" key="1">
    <source>
        <dbReference type="EMBL" id="KOO43531.1"/>
    </source>
</evidence>
<dbReference type="Proteomes" id="UP000037558">
    <property type="component" value="Unassembled WGS sequence"/>
</dbReference>
<evidence type="ECO:0000313" key="2">
    <source>
        <dbReference type="Proteomes" id="UP000037558"/>
    </source>
</evidence>
<keyword evidence="2" id="KW-1185">Reference proteome</keyword>
<protein>
    <submittedName>
        <fullName evidence="1">Cation transporter</fullName>
    </submittedName>
</protein>
<dbReference type="AlphaFoldDB" id="A0A0M0KXI8"/>
<accession>A0A0M0KXI8</accession>
<dbReference type="RefSeq" id="WP_053402450.1">
    <property type="nucleotide sequence ID" value="NZ_JAUKEN010000001.1"/>
</dbReference>
<dbReference type="Pfam" id="PF06150">
    <property type="entry name" value="ChaB"/>
    <property type="match status" value="1"/>
</dbReference>
<organism evidence="1 2">
    <name type="scientific">Priestia koreensis</name>
    <dbReference type="NCBI Taxonomy" id="284581"/>
    <lineage>
        <taxon>Bacteria</taxon>
        <taxon>Bacillati</taxon>
        <taxon>Bacillota</taxon>
        <taxon>Bacilli</taxon>
        <taxon>Bacillales</taxon>
        <taxon>Bacillaceae</taxon>
        <taxon>Priestia</taxon>
    </lineage>
</organism>
<name>A0A0M0KXI8_9BACI</name>
<reference evidence="2" key="1">
    <citation type="submission" date="2015-08" db="EMBL/GenBank/DDBJ databases">
        <title>Fjat-14210 dsm16467.</title>
        <authorList>
            <person name="Liu B."/>
            <person name="Wang J."/>
            <person name="Zhu Y."/>
            <person name="Liu G."/>
            <person name="Chen Q."/>
            <person name="Chen Z."/>
            <person name="Lan J."/>
            <person name="Che J."/>
            <person name="Ge C."/>
            <person name="Shi H."/>
            <person name="Pan Z."/>
            <person name="Liu X."/>
        </authorList>
    </citation>
    <scope>NUCLEOTIDE SEQUENCE [LARGE SCALE GENOMIC DNA]</scope>
    <source>
        <strain evidence="2">DSM 16467</strain>
    </source>
</reference>
<dbReference type="OrthoDB" id="73307at2"/>
<comment type="caution">
    <text evidence="1">The sequence shown here is derived from an EMBL/GenBank/DDBJ whole genome shotgun (WGS) entry which is preliminary data.</text>
</comment>
<dbReference type="Gene3D" id="1.10.1740.70">
    <property type="entry name" value="ChaB"/>
    <property type="match status" value="1"/>
</dbReference>
<dbReference type="EMBL" id="LILC01000021">
    <property type="protein sequence ID" value="KOO43531.1"/>
    <property type="molecule type" value="Genomic_DNA"/>
</dbReference>